<gene>
    <name evidence="1" type="ORF">ERL59_06660</name>
</gene>
<evidence type="ECO:0000313" key="1">
    <source>
        <dbReference type="EMBL" id="NBI28633.1"/>
    </source>
</evidence>
<evidence type="ECO:0000313" key="2">
    <source>
        <dbReference type="Proteomes" id="UP000448943"/>
    </source>
</evidence>
<dbReference type="AlphaFoldDB" id="A0A6N9Q1D6"/>
<reference evidence="1 2" key="1">
    <citation type="submission" date="2019-01" db="EMBL/GenBank/DDBJ databases">
        <title>Chengkuizengella sp. nov., isolated from deep-sea sediment of East Pacific Ocean.</title>
        <authorList>
            <person name="Yang J."/>
            <person name="Lai Q."/>
            <person name="Shao Z."/>
        </authorList>
    </citation>
    <scope>NUCLEOTIDE SEQUENCE [LARGE SCALE GENOMIC DNA]</scope>
    <source>
        <strain evidence="1 2">YPA3-1-1</strain>
    </source>
</reference>
<keyword evidence="2" id="KW-1185">Reference proteome</keyword>
<accession>A0A6N9Q1D6</accession>
<organism evidence="1 2">
    <name type="scientific">Chengkuizengella marina</name>
    <dbReference type="NCBI Taxonomy" id="2507566"/>
    <lineage>
        <taxon>Bacteria</taxon>
        <taxon>Bacillati</taxon>
        <taxon>Bacillota</taxon>
        <taxon>Bacilli</taxon>
        <taxon>Bacillales</taxon>
        <taxon>Paenibacillaceae</taxon>
        <taxon>Chengkuizengella</taxon>
    </lineage>
</organism>
<dbReference type="EMBL" id="SIJB01000016">
    <property type="protein sequence ID" value="NBI28633.1"/>
    <property type="molecule type" value="Genomic_DNA"/>
</dbReference>
<proteinExistence type="predicted"/>
<dbReference type="RefSeq" id="WP_160645428.1">
    <property type="nucleotide sequence ID" value="NZ_SIJB01000016.1"/>
</dbReference>
<name>A0A6N9Q1D6_9BACL</name>
<sequence length="103" mass="11909">MNKINEMVKNGELTALEGKVMEWLFIDGWTEGEYSFSSVWVSDVANGINETTKVTRGIVSSLIQKKYLYMHEVNEGETPFVQATDKGYELDDFFETKWKPQME</sequence>
<comment type="caution">
    <text evidence="1">The sequence shown here is derived from an EMBL/GenBank/DDBJ whole genome shotgun (WGS) entry which is preliminary data.</text>
</comment>
<protein>
    <submittedName>
        <fullName evidence="1">Uncharacterized protein</fullName>
    </submittedName>
</protein>
<dbReference type="Proteomes" id="UP000448943">
    <property type="component" value="Unassembled WGS sequence"/>
</dbReference>